<keyword evidence="1" id="KW-1133">Transmembrane helix</keyword>
<dbReference type="GO" id="GO:0080120">
    <property type="term" value="P:CAAX-box protein maturation"/>
    <property type="evidence" value="ECO:0007669"/>
    <property type="project" value="UniProtKB-ARBA"/>
</dbReference>
<dbReference type="OrthoDB" id="15151at2"/>
<keyword evidence="4" id="KW-1185">Reference proteome</keyword>
<reference evidence="4" key="1">
    <citation type="submission" date="2017-06" db="EMBL/GenBank/DDBJ databases">
        <authorList>
            <person name="Varghese N."/>
            <person name="Submissions S."/>
        </authorList>
    </citation>
    <scope>NUCLEOTIDE SEQUENCE [LARGE SCALE GENOMIC DNA]</scope>
    <source>
        <strain evidence="4">DSM 15668</strain>
    </source>
</reference>
<feature type="domain" description="CAAX prenyl protease 2/Lysostaphin resistance protein A-like" evidence="2">
    <location>
        <begin position="95"/>
        <end position="183"/>
    </location>
</feature>
<proteinExistence type="predicted"/>
<dbReference type="RefSeq" id="WP_089322559.1">
    <property type="nucleotide sequence ID" value="NZ_FZOB01000003.1"/>
</dbReference>
<protein>
    <recommendedName>
        <fullName evidence="2">CAAX prenyl protease 2/Lysostaphin resistance protein A-like domain-containing protein</fullName>
    </recommendedName>
</protein>
<feature type="transmembrane region" description="Helical" evidence="1">
    <location>
        <begin position="7"/>
        <end position="22"/>
    </location>
</feature>
<evidence type="ECO:0000313" key="3">
    <source>
        <dbReference type="EMBL" id="SNR68254.1"/>
    </source>
</evidence>
<name>A0A238YCD2_9BACT</name>
<evidence type="ECO:0000313" key="4">
    <source>
        <dbReference type="Proteomes" id="UP000198405"/>
    </source>
</evidence>
<dbReference type="Pfam" id="PF02517">
    <property type="entry name" value="Rce1-like"/>
    <property type="match status" value="1"/>
</dbReference>
<dbReference type="GO" id="GO:0004175">
    <property type="term" value="F:endopeptidase activity"/>
    <property type="evidence" value="ECO:0007669"/>
    <property type="project" value="UniProtKB-ARBA"/>
</dbReference>
<gene>
    <name evidence="3" type="ORF">SAMN06265340_1032</name>
</gene>
<dbReference type="Proteomes" id="UP000198405">
    <property type="component" value="Unassembled WGS sequence"/>
</dbReference>
<evidence type="ECO:0000256" key="1">
    <source>
        <dbReference type="SAM" id="Phobius"/>
    </source>
</evidence>
<evidence type="ECO:0000259" key="2">
    <source>
        <dbReference type="Pfam" id="PF02517"/>
    </source>
</evidence>
<sequence length="190" mass="21953">MKYERTLVIYLFSLLLIIIGSFSRYSYIINFLSLTILPIFIYDKMFKTQIKLNFKCKDIKLSLITLLSTLGAYTLVFFIFKDGKFNIPQSIGKLSLFQAFYVAIPEEIFFRGILLGSIKKKNSSIISKENVLISILFGITHVITYKNPIMLKVIFPSLILGFLFEKTESLCPPIIVHFSYNIIYTIIPIF</sequence>
<keyword evidence="1" id="KW-0472">Membrane</keyword>
<dbReference type="AlphaFoldDB" id="A0A238YCD2"/>
<accession>A0A238YCD2</accession>
<feature type="transmembrane region" description="Helical" evidence="1">
    <location>
        <begin position="58"/>
        <end position="80"/>
    </location>
</feature>
<dbReference type="InterPro" id="IPR003675">
    <property type="entry name" value="Rce1/LyrA-like_dom"/>
</dbReference>
<dbReference type="EMBL" id="FZOB01000003">
    <property type="protein sequence ID" value="SNR68254.1"/>
    <property type="molecule type" value="Genomic_DNA"/>
</dbReference>
<keyword evidence="1" id="KW-0812">Transmembrane</keyword>
<organism evidence="3 4">
    <name type="scientific">Desulfurobacterium atlanticum</name>
    <dbReference type="NCBI Taxonomy" id="240169"/>
    <lineage>
        <taxon>Bacteria</taxon>
        <taxon>Pseudomonadati</taxon>
        <taxon>Aquificota</taxon>
        <taxon>Aquificia</taxon>
        <taxon>Desulfurobacteriales</taxon>
        <taxon>Desulfurobacteriaceae</taxon>
        <taxon>Desulfurobacterium</taxon>
    </lineage>
</organism>